<protein>
    <recommendedName>
        <fullName evidence="3">Transposase domain-containing protein</fullName>
    </recommendedName>
</protein>
<sequence>MSSSSTPSYWTLRRKAKRRVDSDLQSLPGTVWGGIELAEDDTDHNAMDFLDCSSTVSDTESFFDCDDLSDTESESEEDDLLDELSKWAAEHRITHNAINSLLSVLGKHHPSLPKDARTLLGTARSTSLKVCHRAGGQYYYFGVMESISDILHQHQHTLATLPELQLQVNIDGLPLFKSSGAQLWPILGTVLNLPKTDPVTIGLYCGSSKPNSLEEFLGDFVDEICQLQDGFVFEGHQLKLKLFSLVCDAPARAFVKAVKGHTGYHGCEKCTQEGAYVEHRMTFPRADMPLRSDEGFRERADADHHHATSPLERTGLGMVSGFPLDYMHLVCLGVVRRLLLLWLRFGPVLCRLSGSQVTCLSERLVALQSHVPSEFARRPRRLQDIDRWKATEFRQFLLYTGPAVLKDIVCTQVYNFLLLFVGIFILSDASLTGHYTDFANDILCLFVSHFNELYGAKFLTYNVHNVTHLAQDVKMHGTLDRFSAFQYENHLGKIKRLIRKPGRPISQIIKRLSESPFQGHKCKTTKLSKEHGSGPVPPNFEYATQFKTIQAPAFTLKTDEANSYFYLEGKVKRVKNILHLNNTVFVAYTEFEEHKPFFDYPLSSSLLNIYEVCRMSETTKTCKLEDIDRKAFVIPIGRTFVTIPLLHGKDV</sequence>
<evidence type="ECO:0000313" key="1">
    <source>
        <dbReference type="EMBL" id="KAK0145122.1"/>
    </source>
</evidence>
<comment type="caution">
    <text evidence="1">The sequence shown here is derived from an EMBL/GenBank/DDBJ whole genome shotgun (WGS) entry which is preliminary data.</text>
</comment>
<dbReference type="AlphaFoldDB" id="A0AA47MR92"/>
<dbReference type="Proteomes" id="UP001174136">
    <property type="component" value="Unassembled WGS sequence"/>
</dbReference>
<keyword evidence="2" id="KW-1185">Reference proteome</keyword>
<gene>
    <name evidence="1" type="ORF">N1851_015976</name>
</gene>
<reference evidence="1" key="1">
    <citation type="journal article" date="2023" name="Front. Mar. Sci.">
        <title>A new Merluccius polli reference genome to investigate the effects of global change in West African waters.</title>
        <authorList>
            <person name="Mateo J.L."/>
            <person name="Blanco-Fernandez C."/>
            <person name="Garcia-Vazquez E."/>
            <person name="Machado-Schiaffino G."/>
        </authorList>
    </citation>
    <scope>NUCLEOTIDE SEQUENCE</scope>
    <source>
        <strain evidence="1">C29</strain>
        <tissue evidence="1">Fin</tissue>
    </source>
</reference>
<dbReference type="PANTHER" id="PTHR33053:SF24">
    <property type="entry name" value="TRANSPOSASE DOMAIN-CONTAINING PROTEIN"/>
    <property type="match status" value="1"/>
</dbReference>
<proteinExistence type="predicted"/>
<accession>A0AA47MR92</accession>
<evidence type="ECO:0000313" key="2">
    <source>
        <dbReference type="Proteomes" id="UP001174136"/>
    </source>
</evidence>
<dbReference type="PANTHER" id="PTHR33053">
    <property type="entry name" value="PROTEIN, PUTATIVE-RELATED"/>
    <property type="match status" value="1"/>
</dbReference>
<organism evidence="1 2">
    <name type="scientific">Merluccius polli</name>
    <name type="common">Benguela hake</name>
    <name type="synonym">Merluccius cadenati</name>
    <dbReference type="NCBI Taxonomy" id="89951"/>
    <lineage>
        <taxon>Eukaryota</taxon>
        <taxon>Metazoa</taxon>
        <taxon>Chordata</taxon>
        <taxon>Craniata</taxon>
        <taxon>Vertebrata</taxon>
        <taxon>Euteleostomi</taxon>
        <taxon>Actinopterygii</taxon>
        <taxon>Neopterygii</taxon>
        <taxon>Teleostei</taxon>
        <taxon>Neoteleostei</taxon>
        <taxon>Acanthomorphata</taxon>
        <taxon>Zeiogadaria</taxon>
        <taxon>Gadariae</taxon>
        <taxon>Gadiformes</taxon>
        <taxon>Gadoidei</taxon>
        <taxon>Merlucciidae</taxon>
        <taxon>Merluccius</taxon>
    </lineage>
</organism>
<name>A0AA47MR92_MERPO</name>
<dbReference type="EMBL" id="JAOPHQ010002884">
    <property type="protein sequence ID" value="KAK0145122.1"/>
    <property type="molecule type" value="Genomic_DNA"/>
</dbReference>
<evidence type="ECO:0008006" key="3">
    <source>
        <dbReference type="Google" id="ProtNLM"/>
    </source>
</evidence>